<evidence type="ECO:0000313" key="2">
    <source>
        <dbReference type="Proteomes" id="UP000294028"/>
    </source>
</evidence>
<evidence type="ECO:0000313" key="1">
    <source>
        <dbReference type="EMBL" id="RYJ08271.1"/>
    </source>
</evidence>
<comment type="caution">
    <text evidence="1">The sequence shown here is derived from an EMBL/GenBank/DDBJ whole genome shotgun (WGS) entry which is preliminary data.</text>
</comment>
<sequence length="77" mass="8412">MTQAVDQIDNALDYLDSLDDEFGLVYNLTGNKNSGEMDTDGIVILDGFLPTLYSGNERADQQLGMGKIHDQSQNTNG</sequence>
<organism evidence="1 2">
    <name type="scientific">Halogeometricum borinquense</name>
    <dbReference type="NCBI Taxonomy" id="60847"/>
    <lineage>
        <taxon>Archaea</taxon>
        <taxon>Methanobacteriati</taxon>
        <taxon>Methanobacteriota</taxon>
        <taxon>Stenosarchaea group</taxon>
        <taxon>Halobacteria</taxon>
        <taxon>Halobacteriales</taxon>
        <taxon>Haloferacaceae</taxon>
        <taxon>Halogeometricum</taxon>
    </lineage>
</organism>
<protein>
    <submittedName>
        <fullName evidence="1">Uncharacterized protein</fullName>
    </submittedName>
</protein>
<reference evidence="1 2" key="1">
    <citation type="submission" date="2018-12" db="EMBL/GenBank/DDBJ databases">
        <title>Genome analysis provides insights into bioremediation potentialities of Halogeometricum borinquense strain N11.</title>
        <authorList>
            <person name="Najjari A."/>
            <person name="Youssef N."/>
            <person name="Fhoula I."/>
            <person name="Ben Dhia O."/>
            <person name="Mahjoubi M."/>
            <person name="Ouzari H.I."/>
            <person name="Cherif A."/>
        </authorList>
    </citation>
    <scope>NUCLEOTIDE SEQUENCE [LARGE SCALE GENOMIC DNA]</scope>
    <source>
        <strain evidence="1 2">N11</strain>
    </source>
</reference>
<dbReference type="Proteomes" id="UP000294028">
    <property type="component" value="Unassembled WGS sequence"/>
</dbReference>
<dbReference type="AlphaFoldDB" id="A0A482SYZ2"/>
<accession>A0A482SYZ2</accession>
<gene>
    <name evidence="1" type="ORF">ELS19_17085</name>
</gene>
<proteinExistence type="predicted"/>
<dbReference type="EMBL" id="RZHH01000003">
    <property type="protein sequence ID" value="RYJ08271.1"/>
    <property type="molecule type" value="Genomic_DNA"/>
</dbReference>
<name>A0A482SYZ2_9EURY</name>